<organism evidence="2 3">
    <name type="scientific">Gnomoniopsis smithogilvyi</name>
    <dbReference type="NCBI Taxonomy" id="1191159"/>
    <lineage>
        <taxon>Eukaryota</taxon>
        <taxon>Fungi</taxon>
        <taxon>Dikarya</taxon>
        <taxon>Ascomycota</taxon>
        <taxon>Pezizomycotina</taxon>
        <taxon>Sordariomycetes</taxon>
        <taxon>Sordariomycetidae</taxon>
        <taxon>Diaporthales</taxon>
        <taxon>Gnomoniaceae</taxon>
        <taxon>Gnomoniopsis</taxon>
    </lineage>
</organism>
<evidence type="ECO:0000313" key="2">
    <source>
        <dbReference type="EMBL" id="KAJ4387541.1"/>
    </source>
</evidence>
<protein>
    <recommendedName>
        <fullName evidence="1">NmrA-like domain-containing protein</fullName>
    </recommendedName>
</protein>
<dbReference type="InterPro" id="IPR036291">
    <property type="entry name" value="NAD(P)-bd_dom_sf"/>
</dbReference>
<sequence length="310" mass="34118">MPSKYDKVIIFGPTGDVGGAAALEASKRSATVWLAMRQIEKSIATIPIAQEHSGTFHRVQADLTEPESVKVAIRQSGARAAFVYLVFGIPSMEPTFLAMKDAGIEHVVFLSTFSIRPNEDRARIPQARIIPLVHAQAELAIEKAGLSYTTLRAGQFASNILKQGIDRSKTPWEANVVIDKTPRDNISPDDIGKVAGAMLVDPVAEMRKHVIYLLGPSLLHERQMVELVERIAGRDITVCEHTPAEMAGFLKGLGMPPPLMDYMRSVWAGEEWWTGDGTLNGLDYAEVMGNIQKYSGYEPETFEQYVAAHL</sequence>
<dbReference type="EMBL" id="JAPEVB010000005">
    <property type="protein sequence ID" value="KAJ4387541.1"/>
    <property type="molecule type" value="Genomic_DNA"/>
</dbReference>
<keyword evidence="3" id="KW-1185">Reference proteome</keyword>
<feature type="domain" description="NmrA-like" evidence="1">
    <location>
        <begin position="6"/>
        <end position="238"/>
    </location>
</feature>
<dbReference type="Pfam" id="PF05368">
    <property type="entry name" value="NmrA"/>
    <property type="match status" value="1"/>
</dbReference>
<comment type="caution">
    <text evidence="2">The sequence shown here is derived from an EMBL/GenBank/DDBJ whole genome shotgun (WGS) entry which is preliminary data.</text>
</comment>
<dbReference type="AlphaFoldDB" id="A0A9W9CTL4"/>
<dbReference type="InterPro" id="IPR051604">
    <property type="entry name" value="Ergot_Alk_Oxidoreductase"/>
</dbReference>
<dbReference type="PANTHER" id="PTHR43162">
    <property type="match status" value="1"/>
</dbReference>
<name>A0A9W9CTL4_9PEZI</name>
<dbReference type="PANTHER" id="PTHR43162:SF1">
    <property type="entry name" value="PRESTALK A DIFFERENTIATION PROTEIN A"/>
    <property type="match status" value="1"/>
</dbReference>
<dbReference type="Gene3D" id="3.40.50.720">
    <property type="entry name" value="NAD(P)-binding Rossmann-like Domain"/>
    <property type="match status" value="1"/>
</dbReference>
<dbReference type="Proteomes" id="UP001140453">
    <property type="component" value="Unassembled WGS sequence"/>
</dbReference>
<dbReference type="OrthoDB" id="419598at2759"/>
<reference evidence="2" key="1">
    <citation type="submission" date="2022-10" db="EMBL/GenBank/DDBJ databases">
        <title>Tapping the CABI collections for fungal endophytes: first genome assemblies for Collariella, Neodidymelliopsis, Ascochyta clinopodiicola, Didymella pomorum, Didymosphaeria variabile, Neocosmospora piperis and Neocucurbitaria cava.</title>
        <authorList>
            <person name="Hill R."/>
        </authorList>
    </citation>
    <scope>NUCLEOTIDE SEQUENCE</scope>
    <source>
        <strain evidence="2">IMI 355082</strain>
    </source>
</reference>
<dbReference type="SUPFAM" id="SSF51735">
    <property type="entry name" value="NAD(P)-binding Rossmann-fold domains"/>
    <property type="match status" value="1"/>
</dbReference>
<evidence type="ECO:0000259" key="1">
    <source>
        <dbReference type="Pfam" id="PF05368"/>
    </source>
</evidence>
<accession>A0A9W9CTL4</accession>
<evidence type="ECO:0000313" key="3">
    <source>
        <dbReference type="Proteomes" id="UP001140453"/>
    </source>
</evidence>
<gene>
    <name evidence="2" type="ORF">N0V93_008136</name>
</gene>
<dbReference type="InterPro" id="IPR008030">
    <property type="entry name" value="NmrA-like"/>
</dbReference>
<proteinExistence type="predicted"/>